<evidence type="ECO:0000313" key="3">
    <source>
        <dbReference type="Proteomes" id="UP000024635"/>
    </source>
</evidence>
<sequence>MLIRRGSRVDVCVWAWSKSATFRAGDDENSRAAIYAAATAAAVAAVAALPTHPRLRSAHEPLRAEPSAEQMTRRRRLS</sequence>
<comment type="caution">
    <text evidence="2">The sequence shown here is derived from an EMBL/GenBank/DDBJ whole genome shotgun (WGS) entry which is preliminary data.</text>
</comment>
<reference evidence="3" key="1">
    <citation type="journal article" date="2015" name="Nat. Genet.">
        <title>The genome and transcriptome of the zoonotic hookworm Ancylostoma ceylanicum identify infection-specific gene families.</title>
        <authorList>
            <person name="Schwarz E.M."/>
            <person name="Hu Y."/>
            <person name="Antoshechkin I."/>
            <person name="Miller M.M."/>
            <person name="Sternberg P.W."/>
            <person name="Aroian R.V."/>
        </authorList>
    </citation>
    <scope>NUCLEOTIDE SEQUENCE</scope>
    <source>
        <strain evidence="3">HY135</strain>
    </source>
</reference>
<evidence type="ECO:0000256" key="1">
    <source>
        <dbReference type="SAM" id="MobiDB-lite"/>
    </source>
</evidence>
<gene>
    <name evidence="2" type="primary">Acey_s0004.g1964</name>
    <name evidence="2" type="ORF">Y032_0004g1964</name>
</gene>
<protein>
    <submittedName>
        <fullName evidence="2">Uncharacterized protein</fullName>
    </submittedName>
</protein>
<keyword evidence="3" id="KW-1185">Reference proteome</keyword>
<proteinExistence type="predicted"/>
<name>A0A016VVS1_9BILA</name>
<dbReference type="EMBL" id="JARK01001340">
    <property type="protein sequence ID" value="EYC31112.1"/>
    <property type="molecule type" value="Genomic_DNA"/>
</dbReference>
<feature type="region of interest" description="Disordered" evidence="1">
    <location>
        <begin position="54"/>
        <end position="78"/>
    </location>
</feature>
<dbReference type="AlphaFoldDB" id="A0A016VVS1"/>
<dbReference type="Proteomes" id="UP000024635">
    <property type="component" value="Unassembled WGS sequence"/>
</dbReference>
<accession>A0A016VVS1</accession>
<evidence type="ECO:0000313" key="2">
    <source>
        <dbReference type="EMBL" id="EYC31112.1"/>
    </source>
</evidence>
<organism evidence="2 3">
    <name type="scientific">Ancylostoma ceylanicum</name>
    <dbReference type="NCBI Taxonomy" id="53326"/>
    <lineage>
        <taxon>Eukaryota</taxon>
        <taxon>Metazoa</taxon>
        <taxon>Ecdysozoa</taxon>
        <taxon>Nematoda</taxon>
        <taxon>Chromadorea</taxon>
        <taxon>Rhabditida</taxon>
        <taxon>Rhabditina</taxon>
        <taxon>Rhabditomorpha</taxon>
        <taxon>Strongyloidea</taxon>
        <taxon>Ancylostomatidae</taxon>
        <taxon>Ancylostomatinae</taxon>
        <taxon>Ancylostoma</taxon>
    </lineage>
</organism>